<name>A0AB39UT25_9GAMM</name>
<gene>
    <name evidence="1" type="ORF">AAIA72_10205</name>
</gene>
<accession>A0AB39UT25</accession>
<evidence type="ECO:0000313" key="1">
    <source>
        <dbReference type="EMBL" id="XDT71178.1"/>
    </source>
</evidence>
<organism evidence="1">
    <name type="scientific">Thermohahella caldifontis</name>
    <dbReference type="NCBI Taxonomy" id="3142973"/>
    <lineage>
        <taxon>Bacteria</taxon>
        <taxon>Pseudomonadati</taxon>
        <taxon>Pseudomonadota</taxon>
        <taxon>Gammaproteobacteria</taxon>
        <taxon>Oceanospirillales</taxon>
        <taxon>Hahellaceae</taxon>
        <taxon>Thermohahella</taxon>
    </lineage>
</organism>
<dbReference type="RefSeq" id="WP_369600216.1">
    <property type="nucleotide sequence ID" value="NZ_CP154858.1"/>
</dbReference>
<dbReference type="AlphaFoldDB" id="A0AB39UT25"/>
<sequence>MNGIEQEVHDHVIYVRFIGHVTAQHMISWLSEVAGHLSGTDSAVLVVESAEAHEIEAGARRYMVTWMKANRSLLRSGCRAVIRIVRDRQQRAKLSRPQIAKAFPVPLELVDSREAAWECARRWLSGQCT</sequence>
<reference evidence="1" key="1">
    <citation type="submission" date="2024-05" db="EMBL/GenBank/DDBJ databases">
        <title>Genome sequencing of novel strain.</title>
        <authorList>
            <person name="Ganbat D."/>
            <person name="Ganbat S."/>
            <person name="Lee S.-J."/>
        </authorList>
    </citation>
    <scope>NUCLEOTIDE SEQUENCE</scope>
    <source>
        <strain evidence="1">SMD15-11</strain>
    </source>
</reference>
<protein>
    <recommendedName>
        <fullName evidence="2">STAS/SEC14 domain-containing protein</fullName>
    </recommendedName>
</protein>
<dbReference type="KEGG" id="tcd:AAIA72_10205"/>
<proteinExistence type="predicted"/>
<evidence type="ECO:0008006" key="2">
    <source>
        <dbReference type="Google" id="ProtNLM"/>
    </source>
</evidence>
<dbReference type="EMBL" id="CP154858">
    <property type="protein sequence ID" value="XDT71178.1"/>
    <property type="molecule type" value="Genomic_DNA"/>
</dbReference>